<accession>A0A1G9RSI0</accession>
<dbReference type="SUPFAM" id="SSF55545">
    <property type="entry name" value="beta-N-acetylhexosaminidase-like domain"/>
    <property type="match status" value="1"/>
</dbReference>
<dbReference type="EMBL" id="LT629701">
    <property type="protein sequence ID" value="SDM26279.1"/>
    <property type="molecule type" value="Genomic_DNA"/>
</dbReference>
<feature type="domain" description="GH84" evidence="4">
    <location>
        <begin position="94"/>
        <end position="366"/>
    </location>
</feature>
<dbReference type="InterPro" id="IPR011496">
    <property type="entry name" value="O-GlcNAcase_cat"/>
</dbReference>
<dbReference type="InterPro" id="IPR029018">
    <property type="entry name" value="Hex-like_dom2"/>
</dbReference>
<evidence type="ECO:0000313" key="6">
    <source>
        <dbReference type="Proteomes" id="UP000183376"/>
    </source>
</evidence>
<protein>
    <submittedName>
        <fullName evidence="5">Hyaluronoglucosaminidase</fullName>
    </submittedName>
</protein>
<dbReference type="AlphaFoldDB" id="A0A1G9RSI0"/>
<feature type="active site" description="Proton donor" evidence="3">
    <location>
        <position position="209"/>
    </location>
</feature>
<dbReference type="SUPFAM" id="SSF140657">
    <property type="entry name" value="Hyaluronidase post-catalytic domain-like"/>
    <property type="match status" value="1"/>
</dbReference>
<evidence type="ECO:0000256" key="2">
    <source>
        <dbReference type="ARBA" id="ARBA00023295"/>
    </source>
</evidence>
<dbReference type="STRING" id="211114.SAMN04489726_0657"/>
<dbReference type="GO" id="GO:0005975">
    <property type="term" value="P:carbohydrate metabolic process"/>
    <property type="evidence" value="ECO:0007669"/>
    <property type="project" value="UniProtKB-ARBA"/>
</dbReference>
<comment type="similarity">
    <text evidence="3">Belongs to the glycosyl hydrolase 84 family.</text>
</comment>
<evidence type="ECO:0000259" key="4">
    <source>
        <dbReference type="PROSITE" id="PS52009"/>
    </source>
</evidence>
<dbReference type="Pfam" id="PF02838">
    <property type="entry name" value="Glyco_hydro_20b"/>
    <property type="match status" value="1"/>
</dbReference>
<dbReference type="SUPFAM" id="SSF51445">
    <property type="entry name" value="(Trans)glycosidases"/>
    <property type="match status" value="1"/>
</dbReference>
<dbReference type="Gene3D" id="3.20.20.80">
    <property type="entry name" value="Glycosidases"/>
    <property type="match status" value="1"/>
</dbReference>
<dbReference type="InterPro" id="IPR051822">
    <property type="entry name" value="Glycosyl_Hydrolase_84"/>
</dbReference>
<dbReference type="GO" id="GO:1901135">
    <property type="term" value="P:carbohydrate derivative metabolic process"/>
    <property type="evidence" value="ECO:0007669"/>
    <property type="project" value="UniProtKB-ARBA"/>
</dbReference>
<gene>
    <name evidence="5" type="ORF">SAMN04489726_0657</name>
</gene>
<evidence type="ECO:0000313" key="5">
    <source>
        <dbReference type="EMBL" id="SDM26279.1"/>
    </source>
</evidence>
<dbReference type="InterPro" id="IPR017853">
    <property type="entry name" value="GH"/>
</dbReference>
<dbReference type="Pfam" id="PF07555">
    <property type="entry name" value="NAGidase"/>
    <property type="match status" value="1"/>
</dbReference>
<evidence type="ECO:0000256" key="1">
    <source>
        <dbReference type="ARBA" id="ARBA00022801"/>
    </source>
</evidence>
<dbReference type="GO" id="GO:0015929">
    <property type="term" value="F:hexosaminidase activity"/>
    <property type="evidence" value="ECO:0007669"/>
    <property type="project" value="UniProtKB-ARBA"/>
</dbReference>
<dbReference type="PANTHER" id="PTHR13170:SF16">
    <property type="entry name" value="PROTEIN O-GLCNACASE"/>
    <property type="match status" value="1"/>
</dbReference>
<reference evidence="5 6" key="1">
    <citation type="submission" date="2016-10" db="EMBL/GenBank/DDBJ databases">
        <authorList>
            <person name="de Groot N.N."/>
        </authorList>
    </citation>
    <scope>NUCLEOTIDE SEQUENCE [LARGE SCALE GENOMIC DNA]</scope>
    <source>
        <strain evidence="5 6">DSM 44149</strain>
    </source>
</reference>
<dbReference type="Gene3D" id="3.30.379.10">
    <property type="entry name" value="Chitobiase/beta-hexosaminidase domain 2-like"/>
    <property type="match status" value="1"/>
</dbReference>
<dbReference type="PROSITE" id="PS52009">
    <property type="entry name" value="GH84"/>
    <property type="match status" value="1"/>
</dbReference>
<evidence type="ECO:0000256" key="3">
    <source>
        <dbReference type="PROSITE-ProRule" id="PRU01353"/>
    </source>
</evidence>
<keyword evidence="2 3" id="KW-0326">Glycosidase</keyword>
<dbReference type="InterPro" id="IPR015882">
    <property type="entry name" value="HEX_bac_N"/>
</dbReference>
<dbReference type="PANTHER" id="PTHR13170">
    <property type="entry name" value="O-GLCNACASE"/>
    <property type="match status" value="1"/>
</dbReference>
<proteinExistence type="inferred from homology"/>
<name>A0A1G9RSI0_ALLAB</name>
<dbReference type="Gene3D" id="1.20.58.460">
    <property type="entry name" value="Hyaluronidase post-catalytic domain-like"/>
    <property type="match status" value="1"/>
</dbReference>
<dbReference type="Proteomes" id="UP000183376">
    <property type="component" value="Chromosome I"/>
</dbReference>
<dbReference type="OrthoDB" id="9760892at2"/>
<dbReference type="RefSeq" id="WP_081900659.1">
    <property type="nucleotide sequence ID" value="NZ_JOEF01000025.1"/>
</dbReference>
<keyword evidence="1 3" id="KW-0378">Hydrolase</keyword>
<organism evidence="5 6">
    <name type="scientific">Allokutzneria albata</name>
    <name type="common">Kibdelosporangium albatum</name>
    <dbReference type="NCBI Taxonomy" id="211114"/>
    <lineage>
        <taxon>Bacteria</taxon>
        <taxon>Bacillati</taxon>
        <taxon>Actinomycetota</taxon>
        <taxon>Actinomycetes</taxon>
        <taxon>Pseudonocardiales</taxon>
        <taxon>Pseudonocardiaceae</taxon>
        <taxon>Allokutzneria</taxon>
    </lineage>
</organism>
<keyword evidence="6" id="KW-1185">Reference proteome</keyword>
<sequence>MSAKQFQVVHAPHGDAAAERVVRAALGDDVTVRFGGEGFVGGPESYQVIIGRDEVVLDGADPTGTFYAAQTLRRLVERGEAQPGLVVRDAPAMPFRGSIEGFYGTPWSHEDRLAHLDFLGEHRMNTYVYAPKNDAYHRDRWREPYPEDKLAELGELIARAKDNHVRFVFTVSPGLSMRYSDPGDLAALLAKFEAIRQLGGTSFAVALDDIDHKVWHCEEDERRFAESGAAQAWLLNQVHAWAGPGEPVQLVPTEYFDLEDTPYKKALREQLHQDVYVWWTGVGVIPRTITKAEAARAEEVFGHRILLWDNYPVNDYIHGRVPLGDYSGRENGLSEHVSGVLSNPMNQAAMSTVALRSFAEFGWDDRHFESRASWRAALASLAGGRDDVLDALLTFADLNTLDERLHLEQAPELSARIEEFWAAWRSGETEAALALLARMADRLAGVPGLIRTGVIVPGFAAEADAWLEATGLWGRALAAAVTALAGGEAEARARVLELVEAAGRPTDTKRPHDEAPVRVGDGVLDRFVADLLAQIPGDISGSDVATLPH</sequence>
<dbReference type="eggNOG" id="COG3525">
    <property type="taxonomic scope" value="Bacteria"/>
</dbReference>